<evidence type="ECO:0000313" key="3">
    <source>
        <dbReference type="Proteomes" id="UP000188174"/>
    </source>
</evidence>
<protein>
    <recommendedName>
        <fullName evidence="4">Transposase</fullName>
    </recommendedName>
</protein>
<keyword evidence="3" id="KW-1185">Reference proteome</keyword>
<evidence type="ECO:0000256" key="1">
    <source>
        <dbReference type="SAM" id="MobiDB-lite"/>
    </source>
</evidence>
<feature type="compositionally biased region" description="Basic residues" evidence="1">
    <location>
        <begin position="87"/>
        <end position="103"/>
    </location>
</feature>
<dbReference type="Proteomes" id="UP000188174">
    <property type="component" value="Chromosome"/>
</dbReference>
<proteinExistence type="predicted"/>
<gene>
    <name evidence="2" type="ORF">B0E33_09665</name>
</gene>
<dbReference type="EMBL" id="CP019630">
    <property type="protein sequence ID" value="AQQ03825.1"/>
    <property type="molecule type" value="Genomic_DNA"/>
</dbReference>
<name>A0ABN4WPY6_9HYPH</name>
<accession>A0ABN4WPY6</accession>
<evidence type="ECO:0000313" key="2">
    <source>
        <dbReference type="EMBL" id="AQQ03825.1"/>
    </source>
</evidence>
<feature type="region of interest" description="Disordered" evidence="1">
    <location>
        <begin position="83"/>
        <end position="103"/>
    </location>
</feature>
<sequence length="103" mass="11960">MNVNIAHLKTLKPVPIEELEKMHTARLLSRLKRLRSLHATFEASDWLLEERNAVEQAGLIAFKNTELWSTAFEEVKRLLAQREHLPRGGKARRQSAAHKKQNR</sequence>
<evidence type="ECO:0008006" key="4">
    <source>
        <dbReference type="Google" id="ProtNLM"/>
    </source>
</evidence>
<organism evidence="2 3">
    <name type="scientific">Roseibium algicola</name>
    <dbReference type="NCBI Taxonomy" id="2857014"/>
    <lineage>
        <taxon>Bacteria</taxon>
        <taxon>Pseudomonadati</taxon>
        <taxon>Pseudomonadota</taxon>
        <taxon>Alphaproteobacteria</taxon>
        <taxon>Hyphomicrobiales</taxon>
        <taxon>Stappiaceae</taxon>
        <taxon>Roseibium</taxon>
    </lineage>
</organism>
<reference evidence="2 3" key="1">
    <citation type="submission" date="2017-02" db="EMBL/GenBank/DDBJ databases">
        <authorList>
            <person name="Jeong S."/>
        </authorList>
    </citation>
    <scope>NUCLEOTIDE SEQUENCE [LARGE SCALE GENOMIC DNA]</scope>
    <source>
        <strain evidence="2 3">RMAR6-6</strain>
    </source>
</reference>
<dbReference type="RefSeq" id="WP_077291052.1">
    <property type="nucleotide sequence ID" value="NZ_CP019630.1"/>
</dbReference>